<dbReference type="Pfam" id="PF00392">
    <property type="entry name" value="GntR"/>
    <property type="match status" value="1"/>
</dbReference>
<dbReference type="SMART" id="SM00866">
    <property type="entry name" value="UTRA"/>
    <property type="match status" value="1"/>
</dbReference>
<dbReference type="RefSeq" id="WP_091970738.1">
    <property type="nucleotide sequence ID" value="NZ_FOGZ01000023.1"/>
</dbReference>
<dbReference type="EMBL" id="FOGZ01000023">
    <property type="protein sequence ID" value="SER96439.1"/>
    <property type="molecule type" value="Genomic_DNA"/>
</dbReference>
<dbReference type="SUPFAM" id="SSF64288">
    <property type="entry name" value="Chorismate lyase-like"/>
    <property type="match status" value="1"/>
</dbReference>
<feature type="domain" description="HTH gntR-type" evidence="4">
    <location>
        <begin position="7"/>
        <end position="74"/>
    </location>
</feature>
<dbReference type="STRING" id="64702.SAMN05443377_1238"/>
<keyword evidence="3" id="KW-0804">Transcription</keyword>
<name>A0A1H9THV9_9ACTN</name>
<evidence type="ECO:0000256" key="1">
    <source>
        <dbReference type="ARBA" id="ARBA00023015"/>
    </source>
</evidence>
<dbReference type="InterPro" id="IPR011663">
    <property type="entry name" value="UTRA"/>
</dbReference>
<dbReference type="InterPro" id="IPR028978">
    <property type="entry name" value="Chorismate_lyase_/UTRA_dom_sf"/>
</dbReference>
<keyword evidence="2" id="KW-0238">DNA-binding</keyword>
<dbReference type="GO" id="GO:0003677">
    <property type="term" value="F:DNA binding"/>
    <property type="evidence" value="ECO:0007669"/>
    <property type="project" value="UniProtKB-KW"/>
</dbReference>
<organism evidence="5 6">
    <name type="scientific">Propionibacterium cyclohexanicum</name>
    <dbReference type="NCBI Taxonomy" id="64702"/>
    <lineage>
        <taxon>Bacteria</taxon>
        <taxon>Bacillati</taxon>
        <taxon>Actinomycetota</taxon>
        <taxon>Actinomycetes</taxon>
        <taxon>Propionibacteriales</taxon>
        <taxon>Propionibacteriaceae</taxon>
        <taxon>Propionibacterium</taxon>
    </lineage>
</organism>
<gene>
    <name evidence="5" type="ORF">SAMN05443377_1238</name>
</gene>
<dbReference type="AlphaFoldDB" id="A0A1H9THV9"/>
<dbReference type="Pfam" id="PF07702">
    <property type="entry name" value="UTRA"/>
    <property type="match status" value="1"/>
</dbReference>
<protein>
    <submittedName>
        <fullName evidence="5">GntR family transcriptional regulator</fullName>
    </submittedName>
</protein>
<dbReference type="PANTHER" id="PTHR44846">
    <property type="entry name" value="MANNOSYL-D-GLYCERATE TRANSPORT/METABOLISM SYSTEM REPRESSOR MNGR-RELATED"/>
    <property type="match status" value="1"/>
</dbReference>
<dbReference type="InterPro" id="IPR036388">
    <property type="entry name" value="WH-like_DNA-bd_sf"/>
</dbReference>
<keyword evidence="6" id="KW-1185">Reference proteome</keyword>
<sequence length="237" mass="25932">MSAESAAPAYLRIKAQIDQAYVRGQRADRAIPAERALAQEFGVTRATVRRAVGQLVDEGRLYSVRGAGTYCVGPGIAKTLRLNSFTEEVRMEGHEPSSHLLGVAEVPASEHVARRLGLSPGAPVIEIRRLRCSDGEPMCLESASLPCGRVPQLRNHDLTGSLYRLLADVYGLDLSWAEQQVEAVVYAPDEAELLGVAPFSAALRVERTTFDARGGRAEFCVTSYRADKFSLRFSVRR</sequence>
<dbReference type="CDD" id="cd07377">
    <property type="entry name" value="WHTH_GntR"/>
    <property type="match status" value="1"/>
</dbReference>
<dbReference type="PRINTS" id="PR00035">
    <property type="entry name" value="HTHGNTR"/>
</dbReference>
<accession>A0A1H9THV9</accession>
<proteinExistence type="predicted"/>
<dbReference type="SMART" id="SM00345">
    <property type="entry name" value="HTH_GNTR"/>
    <property type="match status" value="1"/>
</dbReference>
<dbReference type="InterPro" id="IPR050679">
    <property type="entry name" value="Bact_HTH_transcr_reg"/>
</dbReference>
<dbReference type="Gene3D" id="3.40.1410.10">
    <property type="entry name" value="Chorismate lyase-like"/>
    <property type="match status" value="1"/>
</dbReference>
<dbReference type="SUPFAM" id="SSF46785">
    <property type="entry name" value="Winged helix' DNA-binding domain"/>
    <property type="match status" value="1"/>
</dbReference>
<dbReference type="GO" id="GO:0045892">
    <property type="term" value="P:negative regulation of DNA-templated transcription"/>
    <property type="evidence" value="ECO:0007669"/>
    <property type="project" value="TreeGrafter"/>
</dbReference>
<evidence type="ECO:0000256" key="3">
    <source>
        <dbReference type="ARBA" id="ARBA00023163"/>
    </source>
</evidence>
<dbReference type="PROSITE" id="PS50949">
    <property type="entry name" value="HTH_GNTR"/>
    <property type="match status" value="1"/>
</dbReference>
<dbReference type="InterPro" id="IPR036390">
    <property type="entry name" value="WH_DNA-bd_sf"/>
</dbReference>
<dbReference type="Gene3D" id="1.10.10.10">
    <property type="entry name" value="Winged helix-like DNA-binding domain superfamily/Winged helix DNA-binding domain"/>
    <property type="match status" value="1"/>
</dbReference>
<keyword evidence="1" id="KW-0805">Transcription regulation</keyword>
<evidence type="ECO:0000313" key="6">
    <source>
        <dbReference type="Proteomes" id="UP000198815"/>
    </source>
</evidence>
<evidence type="ECO:0000259" key="4">
    <source>
        <dbReference type="PROSITE" id="PS50949"/>
    </source>
</evidence>
<evidence type="ECO:0000313" key="5">
    <source>
        <dbReference type="EMBL" id="SER96439.1"/>
    </source>
</evidence>
<dbReference type="GO" id="GO:0003700">
    <property type="term" value="F:DNA-binding transcription factor activity"/>
    <property type="evidence" value="ECO:0007669"/>
    <property type="project" value="InterPro"/>
</dbReference>
<dbReference type="Proteomes" id="UP000198815">
    <property type="component" value="Unassembled WGS sequence"/>
</dbReference>
<dbReference type="OrthoDB" id="8584262at2"/>
<evidence type="ECO:0000256" key="2">
    <source>
        <dbReference type="ARBA" id="ARBA00023125"/>
    </source>
</evidence>
<reference evidence="5 6" key="1">
    <citation type="submission" date="2016-10" db="EMBL/GenBank/DDBJ databases">
        <authorList>
            <person name="de Groot N.N."/>
        </authorList>
    </citation>
    <scope>NUCLEOTIDE SEQUENCE [LARGE SCALE GENOMIC DNA]</scope>
    <source>
        <strain evidence="5 6">DSM 16859</strain>
    </source>
</reference>
<dbReference type="PANTHER" id="PTHR44846:SF1">
    <property type="entry name" value="MANNOSYL-D-GLYCERATE TRANSPORT_METABOLISM SYSTEM REPRESSOR MNGR-RELATED"/>
    <property type="match status" value="1"/>
</dbReference>
<dbReference type="InterPro" id="IPR000524">
    <property type="entry name" value="Tscrpt_reg_HTH_GntR"/>
</dbReference>